<dbReference type="FunFam" id="2.60.40.60:FF:000001">
    <property type="entry name" value="Protocadherin alpha 2"/>
    <property type="match status" value="4"/>
</dbReference>
<dbReference type="InterPro" id="IPR032455">
    <property type="entry name" value="Cadherin_C"/>
</dbReference>
<feature type="domain" description="Cadherin" evidence="14">
    <location>
        <begin position="1905"/>
        <end position="2009"/>
    </location>
</feature>
<dbReference type="CDD" id="cd11304">
    <property type="entry name" value="Cadherin_repeat"/>
    <property type="match status" value="24"/>
</dbReference>
<feature type="transmembrane region" description="Helical" evidence="13">
    <location>
        <begin position="2614"/>
        <end position="2639"/>
    </location>
</feature>
<keyword evidence="9 13" id="KW-1133">Transmembrane helix</keyword>
<feature type="domain" description="Cadherin" evidence="14">
    <location>
        <begin position="318"/>
        <end position="422"/>
    </location>
</feature>
<feature type="domain" description="Cadherin" evidence="14">
    <location>
        <begin position="2363"/>
        <end position="2489"/>
    </location>
</feature>
<comment type="subcellular location">
    <subcellularLocation>
        <location evidence="2">Cell membrane</location>
        <topology evidence="2">Single-pass type I membrane protein</topology>
    </subcellularLocation>
</comment>
<dbReference type="GeneTree" id="ENSGT00940000159725"/>
<keyword evidence="4 13" id="KW-0812">Transmembrane</keyword>
<dbReference type="PROSITE" id="PS50268">
    <property type="entry name" value="CADHERIN_2"/>
    <property type="match status" value="26"/>
</dbReference>
<dbReference type="Ensembl" id="ENSLACT00000004138.1">
    <property type="protein sequence ID" value="ENSLACP00000004102.1"/>
    <property type="gene ID" value="ENSLACG00000003645.1"/>
</dbReference>
<dbReference type="FunFam" id="2.60.40.60:FF:000018">
    <property type="entry name" value="Protocadherin gamma c3"/>
    <property type="match status" value="4"/>
</dbReference>
<comment type="function">
    <text evidence="1">Potential calcium-dependent cell-adhesion protein. May be involved in the establishment and maintenance of specific neuronal connections in the brain.</text>
</comment>
<feature type="domain" description="Cadherin" evidence="14">
    <location>
        <begin position="920"/>
        <end position="1024"/>
    </location>
</feature>
<feature type="transmembrane region" description="Helical" evidence="13">
    <location>
        <begin position="3363"/>
        <end position="3388"/>
    </location>
</feature>
<dbReference type="InterPro" id="IPR020894">
    <property type="entry name" value="Cadherin_CS"/>
</dbReference>
<dbReference type="EMBL" id="AFYH01064707">
    <property type="status" value="NOT_ANNOTATED_CDS"/>
    <property type="molecule type" value="Genomic_DNA"/>
</dbReference>
<evidence type="ECO:0000256" key="9">
    <source>
        <dbReference type="ARBA" id="ARBA00022989"/>
    </source>
</evidence>
<feature type="domain" description="Cadherin" evidence="14">
    <location>
        <begin position="2810"/>
        <end position="2918"/>
    </location>
</feature>
<feature type="domain" description="Cadherin" evidence="14">
    <location>
        <begin position="1584"/>
        <end position="1690"/>
    </location>
</feature>
<evidence type="ECO:0000256" key="5">
    <source>
        <dbReference type="ARBA" id="ARBA00022729"/>
    </source>
</evidence>
<feature type="domain" description="Cadherin" evidence="14">
    <location>
        <begin position="1130"/>
        <end position="1239"/>
    </location>
</feature>
<feature type="transmembrane region" description="Helical" evidence="13">
    <location>
        <begin position="1558"/>
        <end position="1581"/>
    </location>
</feature>
<dbReference type="Pfam" id="PF16492">
    <property type="entry name" value="Cadherin_C_2"/>
    <property type="match status" value="4"/>
</dbReference>
<dbReference type="InParanoid" id="H3A381"/>
<feature type="domain" description="Cadherin" evidence="14">
    <location>
        <begin position="3129"/>
        <end position="3238"/>
    </location>
</feature>
<feature type="domain" description="Cadherin" evidence="14">
    <location>
        <begin position="2136"/>
        <end position="2230"/>
    </location>
</feature>
<keyword evidence="11" id="KW-0325">Glycoprotein</keyword>
<evidence type="ECO:0000256" key="4">
    <source>
        <dbReference type="ARBA" id="ARBA00022692"/>
    </source>
</evidence>
<dbReference type="GO" id="GO:0005886">
    <property type="term" value="C:plasma membrane"/>
    <property type="evidence" value="ECO:0007669"/>
    <property type="project" value="UniProtKB-SubCell"/>
</dbReference>
<dbReference type="GO" id="GO:0005509">
    <property type="term" value="F:calcium ion binding"/>
    <property type="evidence" value="ECO:0007669"/>
    <property type="project" value="UniProtKB-UniRule"/>
</dbReference>
<dbReference type="GO" id="GO:0007156">
    <property type="term" value="P:homophilic cell adhesion via plasma membrane adhesion molecules"/>
    <property type="evidence" value="ECO:0007669"/>
    <property type="project" value="InterPro"/>
</dbReference>
<evidence type="ECO:0000256" key="13">
    <source>
        <dbReference type="SAM" id="Phobius"/>
    </source>
</evidence>
<keyword evidence="6" id="KW-0677">Repeat</keyword>
<keyword evidence="3" id="KW-1003">Cell membrane</keyword>
<feature type="domain" description="Cadherin" evidence="14">
    <location>
        <begin position="213"/>
        <end position="317"/>
    </location>
</feature>
<dbReference type="STRING" id="7897.ENSLACP00000004102"/>
<dbReference type="PRINTS" id="PR00205">
    <property type="entry name" value="CADHERIN"/>
</dbReference>
<evidence type="ECO:0000256" key="10">
    <source>
        <dbReference type="ARBA" id="ARBA00023136"/>
    </source>
</evidence>
<feature type="domain" description="Cadherin" evidence="14">
    <location>
        <begin position="741"/>
        <end position="810"/>
    </location>
</feature>
<evidence type="ECO:0000256" key="2">
    <source>
        <dbReference type="ARBA" id="ARBA00004251"/>
    </source>
</evidence>
<dbReference type="InterPro" id="IPR013164">
    <property type="entry name" value="Cadherin_N"/>
</dbReference>
<dbReference type="SUPFAM" id="SSF49313">
    <property type="entry name" value="Cadherin-like"/>
    <property type="match status" value="27"/>
</dbReference>
<feature type="domain" description="Cadherin" evidence="14">
    <location>
        <begin position="423"/>
        <end position="532"/>
    </location>
</feature>
<feature type="domain" description="Cadherin" evidence="14">
    <location>
        <begin position="2505"/>
        <end position="2601"/>
    </location>
</feature>
<feature type="domain" description="Cadherin" evidence="14">
    <location>
        <begin position="1800"/>
        <end position="1904"/>
    </location>
</feature>
<evidence type="ECO:0000256" key="3">
    <source>
        <dbReference type="ARBA" id="ARBA00022475"/>
    </source>
</evidence>
<dbReference type="InterPro" id="IPR015919">
    <property type="entry name" value="Cadherin-like_sf"/>
</dbReference>
<dbReference type="HOGENOM" id="CLU_224496_0_0_1"/>
<feature type="transmembrane region" description="Helical" evidence="13">
    <location>
        <begin position="2243"/>
        <end position="2268"/>
    </location>
</feature>
<proteinExistence type="predicted"/>
<reference evidence="16" key="1">
    <citation type="submission" date="2011-08" db="EMBL/GenBank/DDBJ databases">
        <title>The draft genome of Latimeria chalumnae.</title>
        <authorList>
            <person name="Di Palma F."/>
            <person name="Alfoldi J."/>
            <person name="Johnson J."/>
            <person name="Berlin A."/>
            <person name="Gnerre S."/>
            <person name="Jaffe D."/>
            <person name="MacCallum I."/>
            <person name="Young S."/>
            <person name="Walker B.J."/>
            <person name="Lander E."/>
            <person name="Lindblad-Toh K."/>
        </authorList>
    </citation>
    <scope>NUCLEOTIDE SEQUENCE [LARGE SCALE GENOMIC DNA]</scope>
    <source>
        <strain evidence="16">Wild caught</strain>
    </source>
</reference>
<evidence type="ECO:0000256" key="8">
    <source>
        <dbReference type="ARBA" id="ARBA00022889"/>
    </source>
</evidence>
<feature type="domain" description="Cadherin" evidence="14">
    <location>
        <begin position="1242"/>
        <end position="1351"/>
    </location>
</feature>
<keyword evidence="5" id="KW-0732">Signal</keyword>
<evidence type="ECO:0000256" key="11">
    <source>
        <dbReference type="ARBA" id="ARBA00023180"/>
    </source>
</evidence>
<dbReference type="InterPro" id="IPR050174">
    <property type="entry name" value="Protocadherin/Cadherin-CA"/>
</dbReference>
<feature type="domain" description="Cadherin" evidence="14">
    <location>
        <begin position="105"/>
        <end position="212"/>
    </location>
</feature>
<evidence type="ECO:0000259" key="14">
    <source>
        <dbReference type="PROSITE" id="PS50268"/>
    </source>
</evidence>
<sequence length="3430" mass="381552">KIRYSIPEEMEEGSVVGNIAKDLGLNIRELSARGVRVVSRTKTQYFTVNVENGNLLLNENIDREQICTYAPQCLLTVQILVENPMHLYPAEVEIQDINDNAPMFPEQEIVLEISEITEPGTRFPFDNAHDPDIGVNSLQSYVLSPNYYFIVLQTSKEGEKYAELVLEKALDREKEAVHVLSLTAMDGGLPVKSSTVKITIIVLDANDNAPLFTERVYKVSLQEGVSVGAVVLQVNAIDVDEGSYGEVTYSFNKISEKARQVFEVDSKTGEVIATGKVDFEEASSYEIEIRAKDGGGLTAYCKVLLEIIDINDNPPVITVTSFSTSVSEDSLPGTVIALLNVDDPDSGENGKVLCFVPPNFPFNLTSSIDNFYTLATDRVLDRELVSEYNITIIAIDRGVPSLTTSKSVLLKISDINDNPPIFNQTSYTAYVNENNPPGSFICSVKATDLDWDQNARLTYYITETQVHGKLVSSYISINPENGNIQALRSFDHEQFRDFHIQVIAQDAGSPPLSSNVIVNVFILDQNDNAPEILYPPRRDGASAIELTPRSAKRGYLVTKVVAVDADSGQNAWLSYKLLKATESNSFSIGLHSGENDNTPKILYPSLTDNSAVIELAPRSSDAGDLVTKVVAVDADSGQNGWLSYELLKFTEPGLFQIGLHNGEIRTSRPFLDTDVVKQRLLVLVKDNGQPSLSARVTQNILLAENFELHYSIPEEMDKGYVVGNIANDFGLDIRELTIRGFRIISTGKKQYFDVDTENGNLFLNEKIDREQICRNIPRCILTFQVLVENPMNLYRGEVEVQDINDNAPRFPKEEIILEINELTQPGTRFSFKNAQDPDIGINSLQSYKISQNEYFTLFEQTSKEGQKYTELVLEKSLDREKEQVHHLTLTAIDGGEPTRSGTVRIRIIVLDVNDNAPSFLKTVYKASLEENVPIGTLVLQVNATDKDEGSNGEVTYSFSKLSETASQVFKLDSKTGKIKVTGIIDFEEAVAYEMEVQAKDGGGLTTYCKVLLEIIDVNDNPPEITVTSFTSPIPEDSLPGTTVALLNVDDLDSGENGKVLCSISPSLPLILKSSFDNYYTLTTARTLDRERMSEYNITITATDKGFPPLTISKSIWLKISDVNDNPPSFNQTSYTAYVRENNSPGSAICVVKAMDLDWDKNAHVIYSIMGTQIHGKPVSSYFLINPETGNIQALRSFDHEQFRDLQIQVKAQDTGFPPLSSNVTVNVFVLDQNDNAPEILYPPQTSTTSAVELAPRSAEVGYLVTKVVAFDADSGQNAWLSYTLLKATEPKSFQVGLHTGEVRTSRNFLAKDGVKQTVVISVKDNGQPSLSTTVTLNILVADNFPEILPGLERLSIDKHHSSNLTLYLVISLASVSFLFLCFIIVLIIFKIRHWKNSTLFHSLNARTHPSFPPCYAEVDGLKTPQQAYSYEVYLTTNSSKSEFTFLEPRTQSVCENNPSADTAWRQLQTQELIRVNEGHDVFSGIKLGFHSGEIRTTRTVLDTDAIKQKLLILVKDNGQPTLSATVTLSVLLAENFNEVLLDMDSLTDDLEYTSNLRLYLVVALALVSFLFLLTIMVLLIIKIRKGQIRYSIPEEMEKGSIVGNIGNDLGLAIKDLSDRDIRIVSTTKEQYFIVNVKNGNLLLNEKIDRELICRHISQCILVFEIILENPMALYGGEVEIQDINDNSPRFPKQEIVLKINELTEPRTRFSFENAQDPDIGVNSLQNYQLSPSKYFSLRIHTNGDSQKYAELALEKALDREKDRVHLLTLTATDGGVPTRSGTVNIWVIVLDANDNAPTFTEDVYQVSLVENVSKFTVVIQVDATDTDEGSNGEVNYSFSKISETAREIFEIDAKTGKIIVTGNVDFEKAKYYEMEIKATDPGGLATYCKVLLKIIDINDNPPEIIIKSFSTPISEDCLPGTVVSLLNVNDHDSGANGQVTCAIDENLPFKLKSSFNNYYFLATDGTLDREKMSEYNITITATDNGVPPLTTSTALLLKVSDINDNLPVFNQISYTVYIRENNPPGSFISTVNATDVDWGQNARLIYSVIGNQIHGNPISSFITINPENGNIQALRSFDHEQFRDLQFQVNAQDSGSPPLSSNVTVKLFVLDQNDNAPEILYPSQTDSSSIEVAFRSAEPNSLITKVVAVDADSGQNAWLSYKLIKATEPNTFEVGLYTGEIRTTRLFLEKDAVKQTLIILVKDNGQPSLSTTVTLKILVANNFPEILPDLDRLSNEKDYTSNITLYLVISLAAVSFLFLCFITLLMVIKIRHWKSSKLFHSLNVRTTPNFPPCYSEVEDLRTFPHAYSYEVHLTTNSSKNELKFLKPCQQNAFERNSADVSEAELQRQEQNITQRSQIIQPGSNTDSAFGQVRYSIPEEMEKGTVIGNIANDLGLPIRELSARGVRLVSRTKTQYFDLNIGDGNLLLNEKIDREQICTLMIECLLHFQVLVENPMHLYAAEVEIQDINDNSNVTVKIYVLDQNDNAPKILYPSQTDSSSPLELAPRSAEAGDLVTKVVAVDADSGQNAWLSYKLLKATEPKCFSVGLHTGEIRTTRLFLDKDAVKQSIVILVKDNGVPSLSSTVTLSIVVADNFPEILPDLDRLSSETEYSSNLTLYLVIALASVSFVFLGFIIVLMVIKIRHWQSSRFFHSLNVRSTPNFPPCYADIDGVRTLPQNYAYEVYLTTNSTKSELKYVKPYLESVSGQVRYSIPEEMEKGTIVGNIANDSGLPIRELSARGVRLVSRTKTQYFDLNIRDGNLLLNEKIDREQICTRMIECLLPFQVLVENPMHLYGAEVEIQDINDNSPRFQQQEIVLKISELTEPGTRFSFENAKDPDVGINSVQRYKLSPNDHFKVNGKNYSEGPKSTELVLEKALDREKNPFHLLTVTATDGGVPARSGTMQIRIIVIDANDNTPVFTKSVYKASLAEHAAKGTIIIEVNAIDLDEGSNGEITYSFSKIAETGRQIFDLDSITGEIKISGNVNFEETTFYEMEIKATDGGDRSAYCKVLLEIIDINDNPPEITITSISSPIPEDSLPGTVIALLNVDDPDSGENGNVLCSIPENLPFTLKSSLYNYYTLATERTLDREQFSEYNITITATDKGVPPLTTRKSILLKVSDINDNPPIFNQTSYTAYIRENNPLGSVICSIKATDLDWDQNARLTYFVTETQIHGIPLSSYISINPDNGNIQALQSFDHEQFRYLQFLVKAQDSGSPPLSSNVTVKIYVLDQNDNAPEILYPSQTDSSSPLELAPRSAEAGDLVTKVVAVDADSGQNAWLSYKLLKAAEPKCFSVGLHTGEIRTARLFLDKDAIKQTIVILVKDNGVPSLSSTVTLHILVADNFPEILPDLDRFSTETEYSSNLTLYLVIALASVSFVFLGFIIVLMVIKLRHWQSSRFFHSLNARNTPNFPPCYADIDGVRTLPQNYSYE</sequence>
<feature type="domain" description="Cadherin" evidence="14">
    <location>
        <begin position="2919"/>
        <end position="3023"/>
    </location>
</feature>
<dbReference type="Pfam" id="PF08266">
    <property type="entry name" value="Cadherin_2"/>
    <property type="match status" value="5"/>
</dbReference>
<feature type="domain" description="Cadherin" evidence="14">
    <location>
        <begin position="3254"/>
        <end position="3350"/>
    </location>
</feature>
<dbReference type="SMART" id="SM00112">
    <property type="entry name" value="CA"/>
    <property type="match status" value="24"/>
</dbReference>
<dbReference type="OMA" id="DREQICT"/>
<dbReference type="FunFam" id="2.60.40.60:FF:000002">
    <property type="entry name" value="Protocadherin alpha 2"/>
    <property type="match status" value="4"/>
</dbReference>
<reference evidence="15" key="2">
    <citation type="submission" date="2025-08" db="UniProtKB">
        <authorList>
            <consortium name="Ensembl"/>
        </authorList>
    </citation>
    <scope>IDENTIFICATION</scope>
</reference>
<keyword evidence="10 13" id="KW-0472">Membrane</keyword>
<dbReference type="PANTHER" id="PTHR24028">
    <property type="entry name" value="CADHERIN-87A"/>
    <property type="match status" value="1"/>
</dbReference>
<dbReference type="PROSITE" id="PS00232">
    <property type="entry name" value="CADHERIN_1"/>
    <property type="match status" value="12"/>
</dbReference>
<name>H3A381_LATCH</name>
<evidence type="ECO:0000313" key="16">
    <source>
        <dbReference type="Proteomes" id="UP000008672"/>
    </source>
</evidence>
<dbReference type="Pfam" id="PF00028">
    <property type="entry name" value="Cadherin"/>
    <property type="match status" value="20"/>
</dbReference>
<dbReference type="FunFam" id="2.60.40.60:FF:000006">
    <property type="entry name" value="Protocadherin alpha 2"/>
    <property type="match status" value="5"/>
</dbReference>
<keyword evidence="8" id="KW-0130">Cell adhesion</keyword>
<keyword evidence="7 12" id="KW-0106">Calcium</keyword>
<evidence type="ECO:0000256" key="6">
    <source>
        <dbReference type="ARBA" id="ARBA00022737"/>
    </source>
</evidence>
<organism evidence="15 16">
    <name type="scientific">Latimeria chalumnae</name>
    <name type="common">Coelacanth</name>
    <dbReference type="NCBI Taxonomy" id="7897"/>
    <lineage>
        <taxon>Eukaryota</taxon>
        <taxon>Metazoa</taxon>
        <taxon>Chordata</taxon>
        <taxon>Craniata</taxon>
        <taxon>Vertebrata</taxon>
        <taxon>Euteleostomi</taxon>
        <taxon>Coelacanthiformes</taxon>
        <taxon>Coelacanthidae</taxon>
        <taxon>Latimeria</taxon>
    </lineage>
</organism>
<feature type="domain" description="Cadherin" evidence="14">
    <location>
        <begin position="1025"/>
        <end position="1129"/>
    </location>
</feature>
<dbReference type="FunFam" id="2.60.40.60:FF:000129">
    <property type="entry name" value="protocadherin alpha-C2 isoform X1"/>
    <property type="match status" value="4"/>
</dbReference>
<feature type="transmembrane region" description="Helical" evidence="13">
    <location>
        <begin position="1364"/>
        <end position="1389"/>
    </location>
</feature>
<dbReference type="Proteomes" id="UP000008672">
    <property type="component" value="Unassembled WGS sequence"/>
</dbReference>
<dbReference type="Gene3D" id="2.60.40.60">
    <property type="entry name" value="Cadherins"/>
    <property type="match status" value="27"/>
</dbReference>
<accession>H3A381</accession>
<evidence type="ECO:0000256" key="12">
    <source>
        <dbReference type="PROSITE-ProRule" id="PRU00043"/>
    </source>
</evidence>
<evidence type="ECO:0000256" key="1">
    <source>
        <dbReference type="ARBA" id="ARBA00003436"/>
    </source>
</evidence>
<feature type="domain" description="Cadherin" evidence="14">
    <location>
        <begin position="811"/>
        <end position="919"/>
    </location>
</feature>
<dbReference type="FunFam" id="2.60.40.60:FF:000004">
    <property type="entry name" value="Protocadherin 1 gamma 2"/>
    <property type="match status" value="7"/>
</dbReference>
<reference evidence="15" key="3">
    <citation type="submission" date="2025-09" db="UniProtKB">
        <authorList>
            <consortium name="Ensembl"/>
        </authorList>
    </citation>
    <scope>IDENTIFICATION</scope>
</reference>
<dbReference type="eggNOG" id="KOG3594">
    <property type="taxonomic scope" value="Eukaryota"/>
</dbReference>
<feature type="domain" description="Cadherin" evidence="14">
    <location>
        <begin position="3024"/>
        <end position="3128"/>
    </location>
</feature>
<feature type="domain" description="Cadherin" evidence="14">
    <location>
        <begin position="617"/>
        <end position="715"/>
    </location>
</feature>
<dbReference type="PANTHER" id="PTHR24028:SF234">
    <property type="entry name" value="PROTOCADHERIN GAMMA-A3"/>
    <property type="match status" value="1"/>
</dbReference>
<feature type="domain" description="Cadherin" evidence="14">
    <location>
        <begin position="2010"/>
        <end position="2119"/>
    </location>
</feature>
<protein>
    <recommendedName>
        <fullName evidence="14">Cadherin domain-containing protein</fullName>
    </recommendedName>
</protein>
<dbReference type="InterPro" id="IPR002126">
    <property type="entry name" value="Cadherin-like_dom"/>
</dbReference>
<feature type="domain" description="Cadherin" evidence="14">
    <location>
        <begin position="1"/>
        <end position="104"/>
    </location>
</feature>
<feature type="domain" description="Cadherin" evidence="14">
    <location>
        <begin position="1691"/>
        <end position="1799"/>
    </location>
</feature>
<keyword evidence="16" id="KW-1185">Reference proteome</keyword>
<evidence type="ECO:0000313" key="15">
    <source>
        <dbReference type="Ensembl" id="ENSLACP00000004102.1"/>
    </source>
</evidence>
<evidence type="ECO:0000256" key="7">
    <source>
        <dbReference type="ARBA" id="ARBA00022837"/>
    </source>
</evidence>
<feature type="domain" description="Cadherin" evidence="14">
    <location>
        <begin position="2682"/>
        <end position="2809"/>
    </location>
</feature>